<reference evidence="1 2" key="1">
    <citation type="submission" date="2024-09" db="EMBL/GenBank/DDBJ databases">
        <authorList>
            <person name="Sun Q."/>
            <person name="Mori K."/>
        </authorList>
    </citation>
    <scope>NUCLEOTIDE SEQUENCE [LARGE SCALE GENOMIC DNA]</scope>
    <source>
        <strain evidence="1 2">CCM 4839</strain>
    </source>
</reference>
<dbReference type="Proteomes" id="UP001589818">
    <property type="component" value="Unassembled WGS sequence"/>
</dbReference>
<accession>A0ABV6J7G0</accession>
<proteinExistence type="predicted"/>
<keyword evidence="2" id="KW-1185">Reference proteome</keyword>
<comment type="caution">
    <text evidence="1">The sequence shown here is derived from an EMBL/GenBank/DDBJ whole genome shotgun (WGS) entry which is preliminary data.</text>
</comment>
<name>A0ABV6J7G0_9BACL</name>
<organism evidence="1 2">
    <name type="scientific">Paenibacillus mendelii</name>
    <dbReference type="NCBI Taxonomy" id="206163"/>
    <lineage>
        <taxon>Bacteria</taxon>
        <taxon>Bacillati</taxon>
        <taxon>Bacillota</taxon>
        <taxon>Bacilli</taxon>
        <taxon>Bacillales</taxon>
        <taxon>Paenibacillaceae</taxon>
        <taxon>Paenibacillus</taxon>
    </lineage>
</organism>
<evidence type="ECO:0000313" key="1">
    <source>
        <dbReference type="EMBL" id="MFC0391462.1"/>
    </source>
</evidence>
<evidence type="ECO:0000313" key="2">
    <source>
        <dbReference type="Proteomes" id="UP001589818"/>
    </source>
</evidence>
<dbReference type="EMBL" id="JBHLVF010000011">
    <property type="protein sequence ID" value="MFC0391462.1"/>
    <property type="molecule type" value="Genomic_DNA"/>
</dbReference>
<dbReference type="Gene3D" id="3.20.20.80">
    <property type="entry name" value="Glycosidases"/>
    <property type="match status" value="1"/>
</dbReference>
<dbReference type="RefSeq" id="WP_204819880.1">
    <property type="nucleotide sequence ID" value="NZ_JANHOF010000006.1"/>
</dbReference>
<sequence>MLAGPSIQIDPLFPYYQNRSADSIAEEIELAGYRSVHYFVVNENIVDKPLLDAFHKRGIGVWAMVIGNGTFSTADYPEEWPSWQMGLLKETNDGFQRLSPFSPGYTRWKKAAMVKLVSSYPFDGIEIAEPYFPEWGGIQRGVYGDVGPLAQSAFLKRYGLEMPDFVDPKSPRYYSTDTQTYMKWVEFRVDAVNGFIDEMINAPDGVRAARPDILVATWSLAIDAGPDSAESLRVEQGMDAPSMVALVRPDLHMLQTHWPDWLKGDLPPDYTKRYQPFMDAIRTQFPELPLGVQADIGSGESMIKGRKWLDQFEAAAFEIGFTSWTAYEYHIGGDMYESAPVPLRALRNGPDELILSFNKRIDVHTAADGAHYTVLVDGRQVSADWMSVTVDGNRITLRADRLPEEAFELTISQGITDTPDRWLFKKRPANAVPPDTRIRIAGVKAAEAPAGHYDNAKE</sequence>
<protein>
    <submittedName>
        <fullName evidence="1">N-acyl-D-glucosamine 2-epimerase</fullName>
    </submittedName>
</protein>
<gene>
    <name evidence="1" type="ORF">ACFFJ8_08755</name>
</gene>